<dbReference type="Proteomes" id="UP000515344">
    <property type="component" value="Chromosome"/>
</dbReference>
<protein>
    <submittedName>
        <fullName evidence="2">Porin</fullName>
    </submittedName>
</protein>
<sequence length="353" mass="37900">MLRKISALAIVCSSLFLTAKAQDSTTGTLKITGSVDGYYRYNFNNAKAVPSFNNNTSFTNSHNSFELGMASVKFDYTKGKIGAVADLGFGTRAAEFSYNETGVLAAIKQAYVTYAPSDKVKFTMGKWATHMGYELVDPQLNRNYSMSHLFTYGPFTHTGLKVDFTLGGGFGLMAGIANPTDYISAPFAKKNFIAQLSKTSEHLNAYLNYVGGKDLGDNSVNQIGLTLIAPVTSKLGLGLDAAYKTVDPSAAGPNVSWWGTALYVNIDPTDKFGITLRGEHFSDKDDITGYLGGSPVTAGTLSFNIKPVPGIMIVPEFRLDAAKDAIYYKNSDPVISPSQKSTGSFILAAVVSF</sequence>
<proteinExistence type="predicted"/>
<dbReference type="Gene3D" id="2.40.160.10">
    <property type="entry name" value="Porin"/>
    <property type="match status" value="1"/>
</dbReference>
<dbReference type="InterPro" id="IPR023614">
    <property type="entry name" value="Porin_dom_sf"/>
</dbReference>
<dbReference type="EMBL" id="CP060007">
    <property type="protein sequence ID" value="QNA43408.1"/>
    <property type="molecule type" value="Genomic_DNA"/>
</dbReference>
<evidence type="ECO:0000313" key="3">
    <source>
        <dbReference type="Proteomes" id="UP000515344"/>
    </source>
</evidence>
<dbReference type="SUPFAM" id="SSF56935">
    <property type="entry name" value="Porins"/>
    <property type="match status" value="1"/>
</dbReference>
<organism evidence="2 3">
    <name type="scientific">Lacibacter sediminis</name>
    <dbReference type="NCBI Taxonomy" id="2760713"/>
    <lineage>
        <taxon>Bacteria</taxon>
        <taxon>Pseudomonadati</taxon>
        <taxon>Bacteroidota</taxon>
        <taxon>Chitinophagia</taxon>
        <taxon>Chitinophagales</taxon>
        <taxon>Chitinophagaceae</taxon>
        <taxon>Lacibacter</taxon>
    </lineage>
</organism>
<evidence type="ECO:0000313" key="2">
    <source>
        <dbReference type="EMBL" id="QNA43408.1"/>
    </source>
</evidence>
<evidence type="ECO:0000256" key="1">
    <source>
        <dbReference type="SAM" id="SignalP"/>
    </source>
</evidence>
<name>A0A7G5XD55_9BACT</name>
<dbReference type="RefSeq" id="WP_182801673.1">
    <property type="nucleotide sequence ID" value="NZ_CP060007.1"/>
</dbReference>
<feature type="chain" id="PRO_5029022490" evidence="1">
    <location>
        <begin position="22"/>
        <end position="353"/>
    </location>
</feature>
<accession>A0A7G5XD55</accession>
<dbReference type="Pfam" id="PF07642">
    <property type="entry name" value="BBP2"/>
    <property type="match status" value="1"/>
</dbReference>
<dbReference type="KEGG" id="lacs:H4075_15135"/>
<keyword evidence="3" id="KW-1185">Reference proteome</keyword>
<gene>
    <name evidence="2" type="ORF">H4075_15135</name>
</gene>
<dbReference type="AlphaFoldDB" id="A0A7G5XD55"/>
<keyword evidence="1" id="KW-0732">Signal</keyword>
<reference evidence="3" key="1">
    <citation type="submission" date="2020-08" db="EMBL/GenBank/DDBJ databases">
        <title>Lacibacter sp. S13-6-6 genome sequencing.</title>
        <authorList>
            <person name="Jin L."/>
        </authorList>
    </citation>
    <scope>NUCLEOTIDE SEQUENCE [LARGE SCALE GENOMIC DNA]</scope>
    <source>
        <strain evidence="3">S13-6-6</strain>
    </source>
</reference>
<feature type="signal peptide" evidence="1">
    <location>
        <begin position="1"/>
        <end position="21"/>
    </location>
</feature>
<dbReference type="InterPro" id="IPR011486">
    <property type="entry name" value="BBP2"/>
</dbReference>